<dbReference type="OrthoDB" id="4314040at2759"/>
<dbReference type="CDD" id="cd00067">
    <property type="entry name" value="GAL4"/>
    <property type="match status" value="1"/>
</dbReference>
<dbReference type="InterPro" id="IPR001138">
    <property type="entry name" value="Zn2Cys6_DnaBD"/>
</dbReference>
<dbReference type="Pfam" id="PF11951">
    <property type="entry name" value="Fungal_trans_2"/>
    <property type="match status" value="1"/>
</dbReference>
<dbReference type="SMART" id="SM00066">
    <property type="entry name" value="GAL4"/>
    <property type="match status" value="1"/>
</dbReference>
<name>A0A6A6HLD5_VIRVR</name>
<dbReference type="InterPro" id="IPR053178">
    <property type="entry name" value="Osmoadaptation_assoc"/>
</dbReference>
<dbReference type="GO" id="GO:0000981">
    <property type="term" value="F:DNA-binding transcription factor activity, RNA polymerase II-specific"/>
    <property type="evidence" value="ECO:0007669"/>
    <property type="project" value="InterPro"/>
</dbReference>
<organism evidence="4 5">
    <name type="scientific">Viridothelium virens</name>
    <name type="common">Speckled blister lichen</name>
    <name type="synonym">Trypethelium virens</name>
    <dbReference type="NCBI Taxonomy" id="1048519"/>
    <lineage>
        <taxon>Eukaryota</taxon>
        <taxon>Fungi</taxon>
        <taxon>Dikarya</taxon>
        <taxon>Ascomycota</taxon>
        <taxon>Pezizomycotina</taxon>
        <taxon>Dothideomycetes</taxon>
        <taxon>Dothideomycetes incertae sedis</taxon>
        <taxon>Trypetheliales</taxon>
        <taxon>Trypetheliaceae</taxon>
        <taxon>Viridothelium</taxon>
    </lineage>
</organism>
<keyword evidence="1" id="KW-0539">Nucleus</keyword>
<evidence type="ECO:0000256" key="2">
    <source>
        <dbReference type="SAM" id="MobiDB-lite"/>
    </source>
</evidence>
<dbReference type="Proteomes" id="UP000800092">
    <property type="component" value="Unassembled WGS sequence"/>
</dbReference>
<feature type="domain" description="Zn(2)-C6 fungal-type" evidence="3">
    <location>
        <begin position="9"/>
        <end position="37"/>
    </location>
</feature>
<feature type="region of interest" description="Disordered" evidence="2">
    <location>
        <begin position="111"/>
        <end position="137"/>
    </location>
</feature>
<dbReference type="PROSITE" id="PS00463">
    <property type="entry name" value="ZN2_CY6_FUNGAL_1"/>
    <property type="match status" value="1"/>
</dbReference>
<dbReference type="PANTHER" id="PTHR38111">
    <property type="entry name" value="ZN(2)-C6 FUNGAL-TYPE DOMAIN-CONTAINING PROTEIN-RELATED"/>
    <property type="match status" value="1"/>
</dbReference>
<dbReference type="Pfam" id="PF00172">
    <property type="entry name" value="Zn_clus"/>
    <property type="match status" value="1"/>
</dbReference>
<gene>
    <name evidence="4" type="ORF">EV356DRAFT_516814</name>
</gene>
<evidence type="ECO:0000313" key="5">
    <source>
        <dbReference type="Proteomes" id="UP000800092"/>
    </source>
</evidence>
<sequence>MVGVPKSSGCKTCKKRRLKCDESWPECLRCQKIGKPCPGTTSLLTFKDGRPKTAGPSAILGSEGYASTVVLPPRSKSPSKGFQTDLTILDSKWSKSGALSQKWRLKTRQECSSDLAATQHRPNSKSQVSKERAQGGSEDPSLVRITYFPAHSARYELARALVATFEVPDTGYKLTSFGKYLRDIPRFMGESPALDAAAACLANAHSNMLRNQRSSGDQVADPVLYLEALQRLQEALMEPRTGMSIYTLAATTLLGIVETLGGLREDSKYLSHAGGTTKLIEMRGPSNHFDDFALDVLRSQRGKIIISSLWTGGSCFLESEEWQSVAFLNRGLTETDLYHDKVVKHLTLLPRMLRDYRNLHSSSSATLPLDILFRLRELRSSLEILGQELEPRLHNGSIATEAPSRFGNPLVPVCWEFEDVMEAQTYSHYWSLLIIANQLFGEMTGTQDHKTICREAAHNVCKLYECSWAARPLGSFFMVISFSVAFPWVDYALQRWMVKALNELSDSGYAECCWTTEALEYFAGLMTGKREPCVPECS</sequence>
<accession>A0A6A6HLD5</accession>
<evidence type="ECO:0000259" key="3">
    <source>
        <dbReference type="PROSITE" id="PS50048"/>
    </source>
</evidence>
<dbReference type="PROSITE" id="PS50048">
    <property type="entry name" value="ZN2_CY6_FUNGAL_2"/>
    <property type="match status" value="1"/>
</dbReference>
<evidence type="ECO:0000313" key="4">
    <source>
        <dbReference type="EMBL" id="KAF2238936.1"/>
    </source>
</evidence>
<dbReference type="InterPro" id="IPR036864">
    <property type="entry name" value="Zn2-C6_fun-type_DNA-bd_sf"/>
</dbReference>
<evidence type="ECO:0000256" key="1">
    <source>
        <dbReference type="ARBA" id="ARBA00023242"/>
    </source>
</evidence>
<keyword evidence="5" id="KW-1185">Reference proteome</keyword>
<proteinExistence type="predicted"/>
<dbReference type="Gene3D" id="4.10.240.10">
    <property type="entry name" value="Zn(2)-C6 fungal-type DNA-binding domain"/>
    <property type="match status" value="1"/>
</dbReference>
<dbReference type="InterPro" id="IPR021858">
    <property type="entry name" value="Fun_TF"/>
</dbReference>
<reference evidence="4" key="1">
    <citation type="journal article" date="2020" name="Stud. Mycol.">
        <title>101 Dothideomycetes genomes: a test case for predicting lifestyles and emergence of pathogens.</title>
        <authorList>
            <person name="Haridas S."/>
            <person name="Albert R."/>
            <person name="Binder M."/>
            <person name="Bloem J."/>
            <person name="Labutti K."/>
            <person name="Salamov A."/>
            <person name="Andreopoulos B."/>
            <person name="Baker S."/>
            <person name="Barry K."/>
            <person name="Bills G."/>
            <person name="Bluhm B."/>
            <person name="Cannon C."/>
            <person name="Castanera R."/>
            <person name="Culley D."/>
            <person name="Daum C."/>
            <person name="Ezra D."/>
            <person name="Gonzalez J."/>
            <person name="Henrissat B."/>
            <person name="Kuo A."/>
            <person name="Liang C."/>
            <person name="Lipzen A."/>
            <person name="Lutzoni F."/>
            <person name="Magnuson J."/>
            <person name="Mondo S."/>
            <person name="Nolan M."/>
            <person name="Ohm R."/>
            <person name="Pangilinan J."/>
            <person name="Park H.-J."/>
            <person name="Ramirez L."/>
            <person name="Alfaro M."/>
            <person name="Sun H."/>
            <person name="Tritt A."/>
            <person name="Yoshinaga Y."/>
            <person name="Zwiers L.-H."/>
            <person name="Turgeon B."/>
            <person name="Goodwin S."/>
            <person name="Spatafora J."/>
            <person name="Crous P."/>
            <person name="Grigoriev I."/>
        </authorList>
    </citation>
    <scope>NUCLEOTIDE SEQUENCE</scope>
    <source>
        <strain evidence="4">Tuck. ex Michener</strain>
    </source>
</reference>
<dbReference type="AlphaFoldDB" id="A0A6A6HLD5"/>
<dbReference type="GO" id="GO:0008270">
    <property type="term" value="F:zinc ion binding"/>
    <property type="evidence" value="ECO:0007669"/>
    <property type="project" value="InterPro"/>
</dbReference>
<protein>
    <recommendedName>
        <fullName evidence="3">Zn(2)-C6 fungal-type domain-containing protein</fullName>
    </recommendedName>
</protein>
<dbReference type="SUPFAM" id="SSF57701">
    <property type="entry name" value="Zn2/Cys6 DNA-binding domain"/>
    <property type="match status" value="1"/>
</dbReference>
<dbReference type="EMBL" id="ML991774">
    <property type="protein sequence ID" value="KAF2238936.1"/>
    <property type="molecule type" value="Genomic_DNA"/>
</dbReference>
<feature type="compositionally biased region" description="Polar residues" evidence="2">
    <location>
        <begin position="111"/>
        <end position="127"/>
    </location>
</feature>
<dbReference type="PANTHER" id="PTHR38111:SF5">
    <property type="entry name" value="TRANSCRIPTION FACTOR DOMAIN-CONTAINING PROTEIN"/>
    <property type="match status" value="1"/>
</dbReference>